<accession>A0A0A9F2G5</accession>
<reference evidence="1" key="2">
    <citation type="journal article" date="2015" name="Data Brief">
        <title>Shoot transcriptome of the giant reed, Arundo donax.</title>
        <authorList>
            <person name="Barrero R.A."/>
            <person name="Guerrero F.D."/>
            <person name="Moolhuijzen P."/>
            <person name="Goolsby J.A."/>
            <person name="Tidwell J."/>
            <person name="Bellgard S.E."/>
            <person name="Bellgard M.I."/>
        </authorList>
    </citation>
    <scope>NUCLEOTIDE SEQUENCE</scope>
    <source>
        <tissue evidence="1">Shoot tissue taken approximately 20 cm above the soil surface</tissue>
    </source>
</reference>
<protein>
    <submittedName>
        <fullName evidence="1">Uncharacterized protein</fullName>
    </submittedName>
</protein>
<organism evidence="1">
    <name type="scientific">Arundo donax</name>
    <name type="common">Giant reed</name>
    <name type="synonym">Donax arundinaceus</name>
    <dbReference type="NCBI Taxonomy" id="35708"/>
    <lineage>
        <taxon>Eukaryota</taxon>
        <taxon>Viridiplantae</taxon>
        <taxon>Streptophyta</taxon>
        <taxon>Embryophyta</taxon>
        <taxon>Tracheophyta</taxon>
        <taxon>Spermatophyta</taxon>
        <taxon>Magnoliopsida</taxon>
        <taxon>Liliopsida</taxon>
        <taxon>Poales</taxon>
        <taxon>Poaceae</taxon>
        <taxon>PACMAD clade</taxon>
        <taxon>Arundinoideae</taxon>
        <taxon>Arundineae</taxon>
        <taxon>Arundo</taxon>
    </lineage>
</organism>
<sequence length="107" mass="11680">MKEKVKNALMCLHVRLFLPTSAPSFWSGYLLPRAADWRLGFPMDGGRLSAWAGRRKRHQRAVGACLQLGRDACLGLGAGRGHGWPGLRCGVRQAGAQVRRAGHAFPC</sequence>
<reference evidence="1" key="1">
    <citation type="submission" date="2014-09" db="EMBL/GenBank/DDBJ databases">
        <authorList>
            <person name="Magalhaes I.L.F."/>
            <person name="Oliveira U."/>
            <person name="Santos F.R."/>
            <person name="Vidigal T.H.D.A."/>
            <person name="Brescovit A.D."/>
            <person name="Santos A.J."/>
        </authorList>
    </citation>
    <scope>NUCLEOTIDE SEQUENCE</scope>
    <source>
        <tissue evidence="1">Shoot tissue taken approximately 20 cm above the soil surface</tissue>
    </source>
</reference>
<dbReference type="AlphaFoldDB" id="A0A0A9F2G5"/>
<proteinExistence type="predicted"/>
<evidence type="ECO:0000313" key="1">
    <source>
        <dbReference type="EMBL" id="JAE07195.1"/>
    </source>
</evidence>
<dbReference type="EMBL" id="GBRH01190701">
    <property type="protein sequence ID" value="JAE07195.1"/>
    <property type="molecule type" value="Transcribed_RNA"/>
</dbReference>
<name>A0A0A9F2G5_ARUDO</name>